<feature type="transmembrane region" description="Helical" evidence="12">
    <location>
        <begin position="250"/>
        <end position="270"/>
    </location>
</feature>
<evidence type="ECO:0000256" key="8">
    <source>
        <dbReference type="ARBA" id="ARBA00023065"/>
    </source>
</evidence>
<dbReference type="GO" id="GO:0015095">
    <property type="term" value="F:magnesium ion transmembrane transporter activity"/>
    <property type="evidence" value="ECO:0007669"/>
    <property type="project" value="TreeGrafter"/>
</dbReference>
<keyword evidence="3" id="KW-0813">Transport</keyword>
<dbReference type="FunFam" id="1.20.58.340:FF:000004">
    <property type="entry name" value="Magnesium transport protein CorA"/>
    <property type="match status" value="1"/>
</dbReference>
<evidence type="ECO:0000256" key="11">
    <source>
        <dbReference type="ARBA" id="ARBA00045497"/>
    </source>
</evidence>
<dbReference type="GO" id="GO:0015087">
    <property type="term" value="F:cobalt ion transmembrane transporter activity"/>
    <property type="evidence" value="ECO:0007669"/>
    <property type="project" value="TreeGrafter"/>
</dbReference>
<dbReference type="SUPFAM" id="SSF143865">
    <property type="entry name" value="CorA soluble domain-like"/>
    <property type="match status" value="1"/>
</dbReference>
<keyword evidence="8" id="KW-0406">Ion transport</keyword>
<evidence type="ECO:0000256" key="7">
    <source>
        <dbReference type="ARBA" id="ARBA00022989"/>
    </source>
</evidence>
<evidence type="ECO:0000256" key="3">
    <source>
        <dbReference type="ARBA" id="ARBA00022448"/>
    </source>
</evidence>
<keyword evidence="4" id="KW-1003">Cell membrane</keyword>
<evidence type="ECO:0000256" key="4">
    <source>
        <dbReference type="ARBA" id="ARBA00022475"/>
    </source>
</evidence>
<dbReference type="InterPro" id="IPR002523">
    <property type="entry name" value="MgTranspt_CorA/ZnTranspt_ZntB"/>
</dbReference>
<keyword evidence="6" id="KW-0460">Magnesium</keyword>
<dbReference type="AlphaFoldDB" id="A0A9D1F522"/>
<gene>
    <name evidence="13" type="ORF">IAB46_06945</name>
</gene>
<reference evidence="13" key="1">
    <citation type="submission" date="2020-10" db="EMBL/GenBank/DDBJ databases">
        <authorList>
            <person name="Gilroy R."/>
        </authorList>
    </citation>
    <scope>NUCLEOTIDE SEQUENCE</scope>
    <source>
        <strain evidence="13">CHK178-757</strain>
    </source>
</reference>
<evidence type="ECO:0000256" key="5">
    <source>
        <dbReference type="ARBA" id="ARBA00022692"/>
    </source>
</evidence>
<dbReference type="InterPro" id="IPR045861">
    <property type="entry name" value="CorA_cytoplasmic_dom"/>
</dbReference>
<dbReference type="Proteomes" id="UP000823927">
    <property type="component" value="Unassembled WGS sequence"/>
</dbReference>
<name>A0A9D1F522_9FIRM</name>
<keyword evidence="7 12" id="KW-1133">Transmembrane helix</keyword>
<comment type="similarity">
    <text evidence="2">Belongs to the CorA metal ion transporter (MIT) (TC 1.A.35) family.</text>
</comment>
<dbReference type="GO" id="GO:0005886">
    <property type="term" value="C:plasma membrane"/>
    <property type="evidence" value="ECO:0007669"/>
    <property type="project" value="UniProtKB-SubCell"/>
</dbReference>
<dbReference type="GO" id="GO:0000287">
    <property type="term" value="F:magnesium ion binding"/>
    <property type="evidence" value="ECO:0007669"/>
    <property type="project" value="TreeGrafter"/>
</dbReference>
<feature type="transmembrane region" description="Helical" evidence="12">
    <location>
        <begin position="282"/>
        <end position="300"/>
    </location>
</feature>
<dbReference type="GO" id="GO:0050897">
    <property type="term" value="F:cobalt ion binding"/>
    <property type="evidence" value="ECO:0007669"/>
    <property type="project" value="TreeGrafter"/>
</dbReference>
<evidence type="ECO:0000256" key="9">
    <source>
        <dbReference type="ARBA" id="ARBA00023136"/>
    </source>
</evidence>
<evidence type="ECO:0000256" key="6">
    <source>
        <dbReference type="ARBA" id="ARBA00022842"/>
    </source>
</evidence>
<comment type="subcellular location">
    <subcellularLocation>
        <location evidence="1">Cell membrane</location>
        <topology evidence="1">Multi-pass membrane protein</topology>
    </subcellularLocation>
</comment>
<accession>A0A9D1F522</accession>
<sequence>MVYAFGEQLQQITVEQATQDMIPAVFIASSEECCEILQKTGINYEGEINLDDAYFCKLETQQDCLYGTLAIPRLLDVLGDRYRMLLFVNKNYIVIVDDQGFAERILKRVQKKKLHQGETKEHFLYNFFGEFMSKDNRVLEDFERSIMDMEDNILHEKSQSYQKYQRQMMPIRRQLLILRSYYEQLVEVGKAFEENENRFFAKKQLKYFGTLTDRADRLMGRTMHLIDYAKQVTDAYQSQVDAQQNNNMQFLTIISTIFLPLTLITSWYGMNFENMPELDNGYPMIIGLCILVIIICIIIFKRKKML</sequence>
<keyword evidence="9 12" id="KW-0472">Membrane</keyword>
<dbReference type="SUPFAM" id="SSF144083">
    <property type="entry name" value="Magnesium transport protein CorA, transmembrane region"/>
    <property type="match status" value="1"/>
</dbReference>
<evidence type="ECO:0000313" key="13">
    <source>
        <dbReference type="EMBL" id="HIS47282.1"/>
    </source>
</evidence>
<proteinExistence type="inferred from homology"/>
<dbReference type="PANTHER" id="PTHR46494">
    <property type="entry name" value="CORA FAMILY METAL ION TRANSPORTER (EUROFUNG)"/>
    <property type="match status" value="1"/>
</dbReference>
<dbReference type="EMBL" id="DVIT01000026">
    <property type="protein sequence ID" value="HIS47282.1"/>
    <property type="molecule type" value="Genomic_DNA"/>
</dbReference>
<evidence type="ECO:0000313" key="14">
    <source>
        <dbReference type="Proteomes" id="UP000823927"/>
    </source>
</evidence>
<reference evidence="13" key="2">
    <citation type="journal article" date="2021" name="PeerJ">
        <title>Extensive microbial diversity within the chicken gut microbiome revealed by metagenomics and culture.</title>
        <authorList>
            <person name="Gilroy R."/>
            <person name="Ravi A."/>
            <person name="Getino M."/>
            <person name="Pursley I."/>
            <person name="Horton D.L."/>
            <person name="Alikhan N.F."/>
            <person name="Baker D."/>
            <person name="Gharbi K."/>
            <person name="Hall N."/>
            <person name="Watson M."/>
            <person name="Adriaenssens E.M."/>
            <person name="Foster-Nyarko E."/>
            <person name="Jarju S."/>
            <person name="Secka A."/>
            <person name="Antonio M."/>
            <person name="Oren A."/>
            <person name="Chaudhuri R.R."/>
            <person name="La Ragione R."/>
            <person name="Hildebrand F."/>
            <person name="Pallen M.J."/>
        </authorList>
    </citation>
    <scope>NUCLEOTIDE SEQUENCE</scope>
    <source>
        <strain evidence="13">CHK178-757</strain>
    </source>
</reference>
<evidence type="ECO:0000256" key="2">
    <source>
        <dbReference type="ARBA" id="ARBA00009765"/>
    </source>
</evidence>
<evidence type="ECO:0000256" key="1">
    <source>
        <dbReference type="ARBA" id="ARBA00004651"/>
    </source>
</evidence>
<comment type="function">
    <text evidence="11">Mediates influx of magnesium ions. Alternates between open and closed states. Activated by low cytoplasmic Mg(2+) levels. Inactive when cytoplasmic Mg(2+) levels are high.</text>
</comment>
<dbReference type="CDD" id="cd12826">
    <property type="entry name" value="EcCorA_ZntB-like_u1"/>
    <property type="match status" value="1"/>
</dbReference>
<keyword evidence="5 12" id="KW-0812">Transmembrane</keyword>
<organism evidence="13 14">
    <name type="scientific">Candidatus Scybalocola faecigallinarum</name>
    <dbReference type="NCBI Taxonomy" id="2840941"/>
    <lineage>
        <taxon>Bacteria</taxon>
        <taxon>Bacillati</taxon>
        <taxon>Bacillota</taxon>
        <taxon>Clostridia</taxon>
        <taxon>Lachnospirales</taxon>
        <taxon>Lachnospiraceae</taxon>
        <taxon>Lachnospiraceae incertae sedis</taxon>
        <taxon>Candidatus Scybalocola (ex Gilroy et al. 2021)</taxon>
    </lineage>
</organism>
<dbReference type="PANTHER" id="PTHR46494:SF1">
    <property type="entry name" value="CORA FAMILY METAL ION TRANSPORTER (EUROFUNG)"/>
    <property type="match status" value="1"/>
</dbReference>
<evidence type="ECO:0000256" key="12">
    <source>
        <dbReference type="SAM" id="Phobius"/>
    </source>
</evidence>
<protein>
    <submittedName>
        <fullName evidence="13">Cobalt transporter</fullName>
    </submittedName>
</protein>
<dbReference type="InterPro" id="IPR045863">
    <property type="entry name" value="CorA_TM1_TM2"/>
</dbReference>
<comment type="catalytic activity">
    <reaction evidence="10">
        <text>Mg(2+)(in) = Mg(2+)(out)</text>
        <dbReference type="Rhea" id="RHEA:29827"/>
        <dbReference type="ChEBI" id="CHEBI:18420"/>
    </reaction>
</comment>
<comment type="caution">
    <text evidence="13">The sequence shown here is derived from an EMBL/GenBank/DDBJ whole genome shotgun (WGS) entry which is preliminary data.</text>
</comment>
<dbReference type="Gene3D" id="1.20.58.340">
    <property type="entry name" value="Magnesium transport protein CorA, transmembrane region"/>
    <property type="match status" value="2"/>
</dbReference>
<dbReference type="Pfam" id="PF01544">
    <property type="entry name" value="CorA"/>
    <property type="match status" value="1"/>
</dbReference>
<evidence type="ECO:0000256" key="10">
    <source>
        <dbReference type="ARBA" id="ARBA00034269"/>
    </source>
</evidence>